<gene>
    <name evidence="2" type="ORF">AVEN_61671_1</name>
</gene>
<keyword evidence="3" id="KW-1185">Reference proteome</keyword>
<organism evidence="2 3">
    <name type="scientific">Araneus ventricosus</name>
    <name type="common">Orbweaver spider</name>
    <name type="synonym">Epeira ventricosa</name>
    <dbReference type="NCBI Taxonomy" id="182803"/>
    <lineage>
        <taxon>Eukaryota</taxon>
        <taxon>Metazoa</taxon>
        <taxon>Ecdysozoa</taxon>
        <taxon>Arthropoda</taxon>
        <taxon>Chelicerata</taxon>
        <taxon>Arachnida</taxon>
        <taxon>Araneae</taxon>
        <taxon>Araneomorphae</taxon>
        <taxon>Entelegynae</taxon>
        <taxon>Araneoidea</taxon>
        <taxon>Araneidae</taxon>
        <taxon>Araneus</taxon>
    </lineage>
</organism>
<dbReference type="AlphaFoldDB" id="A0A4Y2SD46"/>
<reference evidence="2 3" key="1">
    <citation type="journal article" date="2019" name="Sci. Rep.">
        <title>Orb-weaving spider Araneus ventricosus genome elucidates the spidroin gene catalogue.</title>
        <authorList>
            <person name="Kono N."/>
            <person name="Nakamura H."/>
            <person name="Ohtoshi R."/>
            <person name="Moran D.A.P."/>
            <person name="Shinohara A."/>
            <person name="Yoshida Y."/>
            <person name="Fujiwara M."/>
            <person name="Mori M."/>
            <person name="Tomita M."/>
            <person name="Arakawa K."/>
        </authorList>
    </citation>
    <scope>NUCLEOTIDE SEQUENCE [LARGE SCALE GENOMIC DNA]</scope>
</reference>
<feature type="region of interest" description="Disordered" evidence="1">
    <location>
        <begin position="1"/>
        <end position="24"/>
    </location>
</feature>
<name>A0A4Y2SD46_ARAVE</name>
<evidence type="ECO:0000313" key="3">
    <source>
        <dbReference type="Proteomes" id="UP000499080"/>
    </source>
</evidence>
<comment type="caution">
    <text evidence="2">The sequence shown here is derived from an EMBL/GenBank/DDBJ whole genome shotgun (WGS) entry which is preliminary data.</text>
</comment>
<accession>A0A4Y2SD46</accession>
<evidence type="ECO:0000256" key="1">
    <source>
        <dbReference type="SAM" id="MobiDB-lite"/>
    </source>
</evidence>
<sequence length="139" mass="15417">MTFQHNRLAGIDHEFQTNKESPSHNQGLQILCNVSKKPLLSIEQNIASDISISEIAQNNNARRKISDSVASKSESVFSVDDILAFAGPSGFHRNENTPNLSGEIFQSRYPPEMPSIKLKNPFSASLKAKVDSFTLMLQK</sequence>
<dbReference type="EMBL" id="BGPR01021051">
    <property type="protein sequence ID" value="GBN85987.1"/>
    <property type="molecule type" value="Genomic_DNA"/>
</dbReference>
<dbReference type="Proteomes" id="UP000499080">
    <property type="component" value="Unassembled WGS sequence"/>
</dbReference>
<protein>
    <submittedName>
        <fullName evidence="2">Uncharacterized protein</fullName>
    </submittedName>
</protein>
<proteinExistence type="predicted"/>
<evidence type="ECO:0000313" key="2">
    <source>
        <dbReference type="EMBL" id="GBN85987.1"/>
    </source>
</evidence>